<dbReference type="EMBL" id="BKDJ01000001">
    <property type="protein sequence ID" value="GER21761.1"/>
    <property type="molecule type" value="Genomic_DNA"/>
</dbReference>
<dbReference type="GO" id="GO:0008999">
    <property type="term" value="F:protein-N-terminal-alanine acetyltransferase activity"/>
    <property type="evidence" value="ECO:0007669"/>
    <property type="project" value="TreeGrafter"/>
</dbReference>
<feature type="domain" description="N-acetyltransferase" evidence="4">
    <location>
        <begin position="17"/>
        <end position="191"/>
    </location>
</feature>
<dbReference type="RefSeq" id="WP_172627249.1">
    <property type="nucleotide sequence ID" value="NZ_BKDJ01000001.1"/>
</dbReference>
<dbReference type="PANTHER" id="PTHR43792">
    <property type="entry name" value="GNAT FAMILY, PUTATIVE (AFU_ORTHOLOGUE AFUA_3G00765)-RELATED-RELATED"/>
    <property type="match status" value="1"/>
</dbReference>
<dbReference type="PANTHER" id="PTHR43792:SF8">
    <property type="entry name" value="[RIBOSOMAL PROTEIN US5]-ALANINE N-ACETYLTRANSFERASE"/>
    <property type="match status" value="1"/>
</dbReference>
<dbReference type="InterPro" id="IPR051531">
    <property type="entry name" value="N-acetyltransferase"/>
</dbReference>
<comment type="caution">
    <text evidence="5">The sequence shown here is derived from an EMBL/GenBank/DDBJ whole genome shotgun (WGS) entry which is preliminary data.</text>
</comment>
<dbReference type="Proteomes" id="UP000325307">
    <property type="component" value="Unassembled WGS sequence"/>
</dbReference>
<organism evidence="5 6">
    <name type="scientific">Zafaria cholistanensis</name>
    <dbReference type="NCBI Taxonomy" id="1682741"/>
    <lineage>
        <taxon>Bacteria</taxon>
        <taxon>Bacillati</taxon>
        <taxon>Actinomycetota</taxon>
        <taxon>Actinomycetes</taxon>
        <taxon>Micrococcales</taxon>
        <taxon>Micrococcaceae</taxon>
        <taxon>Zafaria</taxon>
    </lineage>
</organism>
<evidence type="ECO:0000256" key="2">
    <source>
        <dbReference type="ARBA" id="ARBA00023315"/>
    </source>
</evidence>
<keyword evidence="2" id="KW-0012">Acyltransferase</keyword>
<dbReference type="InterPro" id="IPR016181">
    <property type="entry name" value="Acyl_CoA_acyltransferase"/>
</dbReference>
<evidence type="ECO:0000256" key="3">
    <source>
        <dbReference type="ARBA" id="ARBA00038502"/>
    </source>
</evidence>
<gene>
    <name evidence="5" type="ORF">NCCP1664_02580</name>
</gene>
<dbReference type="Pfam" id="PF13302">
    <property type="entry name" value="Acetyltransf_3"/>
    <property type="match status" value="1"/>
</dbReference>
<comment type="similarity">
    <text evidence="3">Belongs to the acetyltransferase family. RimJ subfamily.</text>
</comment>
<name>A0A5A7NPS1_9MICC</name>
<dbReference type="PROSITE" id="PS51186">
    <property type="entry name" value="GNAT"/>
    <property type="match status" value="1"/>
</dbReference>
<dbReference type="Gene3D" id="3.40.630.30">
    <property type="match status" value="1"/>
</dbReference>
<dbReference type="GO" id="GO:0005737">
    <property type="term" value="C:cytoplasm"/>
    <property type="evidence" value="ECO:0007669"/>
    <property type="project" value="TreeGrafter"/>
</dbReference>
<dbReference type="SUPFAM" id="SSF55729">
    <property type="entry name" value="Acyl-CoA N-acyltransferases (Nat)"/>
    <property type="match status" value="1"/>
</dbReference>
<dbReference type="InterPro" id="IPR000182">
    <property type="entry name" value="GNAT_dom"/>
</dbReference>
<evidence type="ECO:0000313" key="5">
    <source>
        <dbReference type="EMBL" id="GER21761.1"/>
    </source>
</evidence>
<protein>
    <submittedName>
        <fullName evidence="5">N-acetyltransferase GCN5</fullName>
    </submittedName>
</protein>
<reference evidence="5 6" key="1">
    <citation type="submission" date="2019-09" db="EMBL/GenBank/DDBJ databases">
        <title>Arthrobacter zafarii sp. nov., a moderately thermotolerant and halotolerant actinobacterium isolated from Cholistan desert soil of Pakistan.</title>
        <authorList>
            <person name="Amin A."/>
            <person name="Ahmed I."/>
            <person name="Khalid N."/>
            <person name="Schumann P."/>
            <person name="Busse H.J."/>
            <person name="Khan I.U."/>
            <person name="Li S."/>
            <person name="Li W.J."/>
        </authorList>
    </citation>
    <scope>NUCLEOTIDE SEQUENCE [LARGE SCALE GENOMIC DNA]</scope>
    <source>
        <strain evidence="5 6">NCCP-1664</strain>
    </source>
</reference>
<proteinExistence type="inferred from homology"/>
<keyword evidence="1 5" id="KW-0808">Transferase</keyword>
<evidence type="ECO:0000256" key="1">
    <source>
        <dbReference type="ARBA" id="ARBA00022679"/>
    </source>
</evidence>
<accession>A0A5A7NPS1</accession>
<evidence type="ECO:0000259" key="4">
    <source>
        <dbReference type="PROSITE" id="PS51186"/>
    </source>
</evidence>
<evidence type="ECO:0000313" key="6">
    <source>
        <dbReference type="Proteomes" id="UP000325307"/>
    </source>
</evidence>
<sequence length="211" mass="23516">MVTGVGIWPATLECGDLLLRPLRYRDRAEWQDLRGRNAEWLRPWEATSPDPDAAPPTYRAMVASLRAQAKAGQALPWVIAVREPRRRQPVIAGQLTVSGITWGAALGASLGYWVDRSRAGRGLAPTAVAMATDHCFQTLGLHRMEINIRPENRPSLRVVEKLGFRDEGLRRRFLHIDGAWADHRTFALTAEEAAGGLLPRWLASRGEPLRT</sequence>
<keyword evidence="6" id="KW-1185">Reference proteome</keyword>
<dbReference type="AlphaFoldDB" id="A0A5A7NPS1"/>